<dbReference type="InterPro" id="IPR012796">
    <property type="entry name" value="Lysidine-tRNA-synth_C"/>
</dbReference>
<dbReference type="CDD" id="cd01992">
    <property type="entry name" value="TilS_N"/>
    <property type="match status" value="1"/>
</dbReference>
<feature type="domain" description="Lysidine-tRNA(Ile) synthetase C-terminal" evidence="9">
    <location>
        <begin position="368"/>
        <end position="440"/>
    </location>
</feature>
<sequence>MFRPGETVLVAVSGGPDSVCLLDLLFRLREALGIRLCVAHLNHRLRGQASEADARFVARLSKKMDLPCEVGVCDVGALSRAEGRSPEDGARQARLRFLEEARRRVGASRIALGHTQSDQAETVLLRLLRGSGRGGLGAMRPVRDGVWVRPLLSVSREEVGRYLALRGLPFRRDATNRDVRFTRNRIRRDLLPRLRRDYNPDVEGVLARTASVLAEEEAWLEGVVQRAFVRARRPSPPGKIVLDVQRVLGYHLALQRRVIRRALAEAGCRGDALSFEVVDRVLSALNCPARTLRVSAEVGVRRASDALIFARPTPAFETPVRIPGRTAVPALGVVLTVCIHPASEVRASLRGAGPDEVFADLRAFAQGATIRNARKGDRFQPLGMAGTKRVSDLLADAKVPRLLRDSVPVLTGSGAIVWVVGHRLAHAARVTGQTRQVVHIQVKKRSKDIFYE</sequence>
<gene>
    <name evidence="8" type="primary">tilS</name>
    <name evidence="10" type="ORF">A3F84_17215</name>
</gene>
<dbReference type="GO" id="GO:0005737">
    <property type="term" value="C:cytoplasm"/>
    <property type="evidence" value="ECO:0007669"/>
    <property type="project" value="UniProtKB-SubCell"/>
</dbReference>
<dbReference type="Pfam" id="PF09179">
    <property type="entry name" value="TilS"/>
    <property type="match status" value="1"/>
</dbReference>
<evidence type="ECO:0000256" key="1">
    <source>
        <dbReference type="ARBA" id="ARBA00004496"/>
    </source>
</evidence>
<comment type="function">
    <text evidence="8">Ligates lysine onto the cytidine present at position 34 of the AUA codon-specific tRNA(Ile) that contains the anticodon CAU, in an ATP-dependent manner. Cytidine is converted to lysidine, thus changing the amino acid specificity of the tRNA from methionine to isoleucine.</text>
</comment>
<dbReference type="InterPro" id="IPR012094">
    <property type="entry name" value="tRNA_Ile_lys_synt"/>
</dbReference>
<evidence type="ECO:0000313" key="10">
    <source>
        <dbReference type="EMBL" id="OGG45900.1"/>
    </source>
</evidence>
<dbReference type="NCBIfam" id="TIGR02432">
    <property type="entry name" value="lysidine_TilS_N"/>
    <property type="match status" value="1"/>
</dbReference>
<comment type="catalytic activity">
    <reaction evidence="7 8">
        <text>cytidine(34) in tRNA(Ile2) + L-lysine + ATP = lysidine(34) in tRNA(Ile2) + AMP + diphosphate + H(+)</text>
        <dbReference type="Rhea" id="RHEA:43744"/>
        <dbReference type="Rhea" id="RHEA-COMP:10625"/>
        <dbReference type="Rhea" id="RHEA-COMP:10670"/>
        <dbReference type="ChEBI" id="CHEBI:15378"/>
        <dbReference type="ChEBI" id="CHEBI:30616"/>
        <dbReference type="ChEBI" id="CHEBI:32551"/>
        <dbReference type="ChEBI" id="CHEBI:33019"/>
        <dbReference type="ChEBI" id="CHEBI:82748"/>
        <dbReference type="ChEBI" id="CHEBI:83665"/>
        <dbReference type="ChEBI" id="CHEBI:456215"/>
        <dbReference type="EC" id="6.3.4.19"/>
    </reaction>
</comment>
<dbReference type="SUPFAM" id="SSF52402">
    <property type="entry name" value="Adenine nucleotide alpha hydrolases-like"/>
    <property type="match status" value="1"/>
</dbReference>
<evidence type="ECO:0000259" key="9">
    <source>
        <dbReference type="SMART" id="SM00977"/>
    </source>
</evidence>
<comment type="subcellular location">
    <subcellularLocation>
        <location evidence="1 8">Cytoplasm</location>
    </subcellularLocation>
</comment>
<dbReference type="GO" id="GO:0032267">
    <property type="term" value="F:tRNA(Ile)-lysidine synthase activity"/>
    <property type="evidence" value="ECO:0007669"/>
    <property type="project" value="UniProtKB-EC"/>
</dbReference>
<dbReference type="GO" id="GO:0005524">
    <property type="term" value="F:ATP binding"/>
    <property type="evidence" value="ECO:0007669"/>
    <property type="project" value="UniProtKB-UniRule"/>
</dbReference>
<protein>
    <recommendedName>
        <fullName evidence="8">tRNA(Ile)-lysidine synthase</fullName>
        <ecNumber evidence="8">6.3.4.19</ecNumber>
    </recommendedName>
    <alternativeName>
        <fullName evidence="8">tRNA(Ile)-2-lysyl-cytidine synthase</fullName>
    </alternativeName>
    <alternativeName>
        <fullName evidence="8">tRNA(Ile)-lysidine synthetase</fullName>
    </alternativeName>
</protein>
<evidence type="ECO:0000256" key="5">
    <source>
        <dbReference type="ARBA" id="ARBA00022741"/>
    </source>
</evidence>
<dbReference type="SUPFAM" id="SSF82829">
    <property type="entry name" value="MesJ substrate recognition domain-like"/>
    <property type="match status" value="1"/>
</dbReference>
<evidence type="ECO:0000256" key="6">
    <source>
        <dbReference type="ARBA" id="ARBA00022840"/>
    </source>
</evidence>
<evidence type="ECO:0000256" key="3">
    <source>
        <dbReference type="ARBA" id="ARBA00022598"/>
    </source>
</evidence>
<dbReference type="SUPFAM" id="SSF56037">
    <property type="entry name" value="PheT/TilS domain"/>
    <property type="match status" value="1"/>
</dbReference>
<comment type="similarity">
    <text evidence="8">Belongs to the tRNA(Ile)-lysidine synthase family.</text>
</comment>
<evidence type="ECO:0000256" key="8">
    <source>
        <dbReference type="HAMAP-Rule" id="MF_01161"/>
    </source>
</evidence>
<dbReference type="Pfam" id="PF11734">
    <property type="entry name" value="TilS_C"/>
    <property type="match status" value="1"/>
</dbReference>
<dbReference type="GO" id="GO:0006400">
    <property type="term" value="P:tRNA modification"/>
    <property type="evidence" value="ECO:0007669"/>
    <property type="project" value="UniProtKB-UniRule"/>
</dbReference>
<accession>A0A1F6C9X6</accession>
<dbReference type="HAMAP" id="MF_01161">
    <property type="entry name" value="tRNA_Ile_lys_synt"/>
    <property type="match status" value="1"/>
</dbReference>
<evidence type="ECO:0000256" key="7">
    <source>
        <dbReference type="ARBA" id="ARBA00048539"/>
    </source>
</evidence>
<name>A0A1F6C9X6_HANXR</name>
<dbReference type="InterPro" id="IPR011063">
    <property type="entry name" value="TilS/TtcA_N"/>
</dbReference>
<dbReference type="PANTHER" id="PTHR43033">
    <property type="entry name" value="TRNA(ILE)-LYSIDINE SYNTHASE-RELATED"/>
    <property type="match status" value="1"/>
</dbReference>
<dbReference type="EMBL" id="MFKF01000360">
    <property type="protein sequence ID" value="OGG45900.1"/>
    <property type="molecule type" value="Genomic_DNA"/>
</dbReference>
<dbReference type="InterPro" id="IPR015262">
    <property type="entry name" value="tRNA_Ile_lys_synt_subst-bd"/>
</dbReference>
<comment type="caution">
    <text evidence="10">The sequence shown here is derived from an EMBL/GenBank/DDBJ whole genome shotgun (WGS) entry which is preliminary data.</text>
</comment>
<feature type="binding site" evidence="8">
    <location>
        <begin position="13"/>
        <end position="18"/>
    </location>
    <ligand>
        <name>ATP</name>
        <dbReference type="ChEBI" id="CHEBI:30616"/>
    </ligand>
</feature>
<reference evidence="10 11" key="1">
    <citation type="journal article" date="2016" name="Nat. Commun.">
        <title>Thousands of microbial genomes shed light on interconnected biogeochemical processes in an aquifer system.</title>
        <authorList>
            <person name="Anantharaman K."/>
            <person name="Brown C.T."/>
            <person name="Hug L.A."/>
            <person name="Sharon I."/>
            <person name="Castelle C.J."/>
            <person name="Probst A.J."/>
            <person name="Thomas B.C."/>
            <person name="Singh A."/>
            <person name="Wilkins M.J."/>
            <person name="Karaoz U."/>
            <person name="Brodie E.L."/>
            <person name="Williams K.H."/>
            <person name="Hubbard S.S."/>
            <person name="Banfield J.F."/>
        </authorList>
    </citation>
    <scope>NUCLEOTIDE SEQUENCE [LARGE SCALE GENOMIC DNA]</scope>
    <source>
        <strain evidence="11">RIFCSPLOWO2_12_FULL_64_10</strain>
    </source>
</reference>
<dbReference type="SMART" id="SM00977">
    <property type="entry name" value="TilS_C"/>
    <property type="match status" value="1"/>
</dbReference>
<dbReference type="Pfam" id="PF01171">
    <property type="entry name" value="ATP_bind_3"/>
    <property type="match status" value="1"/>
</dbReference>
<dbReference type="InterPro" id="IPR014729">
    <property type="entry name" value="Rossmann-like_a/b/a_fold"/>
</dbReference>
<dbReference type="Gene3D" id="3.40.50.620">
    <property type="entry name" value="HUPs"/>
    <property type="match status" value="1"/>
</dbReference>
<dbReference type="InterPro" id="IPR012795">
    <property type="entry name" value="tRNA_Ile_lys_synt_N"/>
</dbReference>
<organism evidence="10 11">
    <name type="scientific">Handelsmanbacteria sp. (strain RIFCSPLOWO2_12_FULL_64_10)</name>
    <dbReference type="NCBI Taxonomy" id="1817868"/>
    <lineage>
        <taxon>Bacteria</taxon>
        <taxon>Candidatus Handelsmaniibacteriota</taxon>
    </lineage>
</organism>
<evidence type="ECO:0000256" key="2">
    <source>
        <dbReference type="ARBA" id="ARBA00022490"/>
    </source>
</evidence>
<dbReference type="Gene3D" id="1.20.59.20">
    <property type="match status" value="1"/>
</dbReference>
<dbReference type="AlphaFoldDB" id="A0A1F6C9X6"/>
<dbReference type="Proteomes" id="UP000178606">
    <property type="component" value="Unassembled WGS sequence"/>
</dbReference>
<dbReference type="PANTHER" id="PTHR43033:SF1">
    <property type="entry name" value="TRNA(ILE)-LYSIDINE SYNTHASE-RELATED"/>
    <property type="match status" value="1"/>
</dbReference>
<dbReference type="NCBIfam" id="TIGR02433">
    <property type="entry name" value="lysidine_TilS_C"/>
    <property type="match status" value="1"/>
</dbReference>
<keyword evidence="2 8" id="KW-0963">Cytoplasm</keyword>
<evidence type="ECO:0000256" key="4">
    <source>
        <dbReference type="ARBA" id="ARBA00022694"/>
    </source>
</evidence>
<keyword evidence="4 8" id="KW-0819">tRNA processing</keyword>
<proteinExistence type="inferred from homology"/>
<keyword evidence="3 8" id="KW-0436">Ligase</keyword>
<dbReference type="EC" id="6.3.4.19" evidence="8"/>
<evidence type="ECO:0000313" key="11">
    <source>
        <dbReference type="Proteomes" id="UP000178606"/>
    </source>
</evidence>
<keyword evidence="5 8" id="KW-0547">Nucleotide-binding</keyword>
<comment type="domain">
    <text evidence="8">The N-terminal region contains the highly conserved SGGXDS motif, predicted to be a P-loop motif involved in ATP binding.</text>
</comment>
<keyword evidence="6 8" id="KW-0067">ATP-binding</keyword>